<keyword evidence="2" id="KW-1185">Reference proteome</keyword>
<organism evidence="1 2">
    <name type="scientific">Exilibacterium tricleocarpae</name>
    <dbReference type="NCBI Taxonomy" id="2591008"/>
    <lineage>
        <taxon>Bacteria</taxon>
        <taxon>Pseudomonadati</taxon>
        <taxon>Pseudomonadota</taxon>
        <taxon>Gammaproteobacteria</taxon>
        <taxon>Cellvibrionales</taxon>
        <taxon>Cellvibrionaceae</taxon>
        <taxon>Exilibacterium</taxon>
    </lineage>
</organism>
<dbReference type="Proteomes" id="UP000319732">
    <property type="component" value="Unassembled WGS sequence"/>
</dbReference>
<evidence type="ECO:0000313" key="1">
    <source>
        <dbReference type="EMBL" id="TQV72609.1"/>
    </source>
</evidence>
<accession>A0A545T5W4</accession>
<dbReference type="AlphaFoldDB" id="A0A545T5W4"/>
<name>A0A545T5W4_9GAMM</name>
<comment type="caution">
    <text evidence="1">The sequence shown here is derived from an EMBL/GenBank/DDBJ whole genome shotgun (WGS) entry which is preliminary data.</text>
</comment>
<proteinExistence type="predicted"/>
<dbReference type="EMBL" id="VHSG01000019">
    <property type="protein sequence ID" value="TQV72609.1"/>
    <property type="molecule type" value="Genomic_DNA"/>
</dbReference>
<reference evidence="1 2" key="1">
    <citation type="submission" date="2019-06" db="EMBL/GenBank/DDBJ databases">
        <title>Whole genome sequence for Cellvibrionaceae sp. R142.</title>
        <authorList>
            <person name="Wang G."/>
        </authorList>
    </citation>
    <scope>NUCLEOTIDE SEQUENCE [LARGE SCALE GENOMIC DNA]</scope>
    <source>
        <strain evidence="1 2">R142</strain>
    </source>
</reference>
<dbReference type="RefSeq" id="WP_142928339.1">
    <property type="nucleotide sequence ID" value="NZ_ML660098.1"/>
</dbReference>
<protein>
    <submittedName>
        <fullName evidence="1">Uncharacterized protein</fullName>
    </submittedName>
</protein>
<gene>
    <name evidence="1" type="ORF">FKG94_18095</name>
</gene>
<sequence>MSKSLDKVSQGGHEILRFPLFCKAKICAYMMKKCILVLSILISNYALSWDTVECRGQQHDRVLALNELGLRVLAFIRDNGKLPDLCRNHFLNRDQLIPKELKSYLVCGGSENDSVGYWCWKDHSNIKKVQEVCKFTLSTGNMECRNLVATYDRERN</sequence>
<evidence type="ECO:0000313" key="2">
    <source>
        <dbReference type="Proteomes" id="UP000319732"/>
    </source>
</evidence>